<keyword evidence="1" id="KW-0812">Transmembrane</keyword>
<dbReference type="Proteomes" id="UP000262969">
    <property type="component" value="Unassembled WGS sequence"/>
</dbReference>
<feature type="transmembrane region" description="Helical" evidence="1">
    <location>
        <begin position="237"/>
        <end position="259"/>
    </location>
</feature>
<keyword evidence="1" id="KW-1133">Transmembrane helix</keyword>
<keyword evidence="1" id="KW-0472">Membrane</keyword>
<dbReference type="AlphaFoldDB" id="A0A3D2X3G1"/>
<accession>A0A3D2X3G1</accession>
<sequence>MISKTLFLRETKSNYKIVLIFLAVLTLYGSMVVAMFDPKLGESLRAMAESMPQIFSAFGMTSVSNTLIEFLASYLYGMIFVFFPLIFIILVSNRIMARYIERGSMAYLLATPTKRSTVAFTEALFLIMGCFILTVYVTVLCITTSAILFPGDLDVGRFIILNIGLFGVFLCFSGICYCSTCLFSDSKYPYGIGASLCVVFVLVKMISQVWDKADKFKYATPLTLFDTSGIIKAETSAYIGIVILYAIGIVLYGIGIRYFSRRDLSI</sequence>
<comment type="caution">
    <text evidence="2">The sequence shown here is derived from an EMBL/GenBank/DDBJ whole genome shotgun (WGS) entry which is preliminary data.</text>
</comment>
<evidence type="ECO:0000313" key="2">
    <source>
        <dbReference type="EMBL" id="HCL01642.1"/>
    </source>
</evidence>
<evidence type="ECO:0000256" key="1">
    <source>
        <dbReference type="SAM" id="Phobius"/>
    </source>
</evidence>
<organism evidence="2 3">
    <name type="scientific">Lachnoclostridium phytofermentans</name>
    <dbReference type="NCBI Taxonomy" id="66219"/>
    <lineage>
        <taxon>Bacteria</taxon>
        <taxon>Bacillati</taxon>
        <taxon>Bacillota</taxon>
        <taxon>Clostridia</taxon>
        <taxon>Lachnospirales</taxon>
        <taxon>Lachnospiraceae</taxon>
    </lineage>
</organism>
<feature type="transmembrane region" description="Helical" evidence="1">
    <location>
        <begin position="123"/>
        <end position="149"/>
    </location>
</feature>
<feature type="transmembrane region" description="Helical" evidence="1">
    <location>
        <begin position="190"/>
        <end position="210"/>
    </location>
</feature>
<proteinExistence type="predicted"/>
<gene>
    <name evidence="2" type="ORF">DHW61_04375</name>
</gene>
<evidence type="ECO:0000313" key="3">
    <source>
        <dbReference type="Proteomes" id="UP000262969"/>
    </source>
</evidence>
<evidence type="ECO:0008006" key="4">
    <source>
        <dbReference type="Google" id="ProtNLM"/>
    </source>
</evidence>
<protein>
    <recommendedName>
        <fullName evidence="4">ABC transporter permease</fullName>
    </recommendedName>
</protein>
<reference evidence="2 3" key="1">
    <citation type="journal article" date="2018" name="Nat. Biotechnol.">
        <title>A standardized bacterial taxonomy based on genome phylogeny substantially revises the tree of life.</title>
        <authorList>
            <person name="Parks D.H."/>
            <person name="Chuvochina M."/>
            <person name="Waite D.W."/>
            <person name="Rinke C."/>
            <person name="Skarshewski A."/>
            <person name="Chaumeil P.A."/>
            <person name="Hugenholtz P."/>
        </authorList>
    </citation>
    <scope>NUCLEOTIDE SEQUENCE [LARGE SCALE GENOMIC DNA]</scope>
    <source>
        <strain evidence="2">UBA11728</strain>
    </source>
</reference>
<feature type="transmembrane region" description="Helical" evidence="1">
    <location>
        <begin position="74"/>
        <end position="92"/>
    </location>
</feature>
<dbReference type="EMBL" id="DPVV01000152">
    <property type="protein sequence ID" value="HCL01642.1"/>
    <property type="molecule type" value="Genomic_DNA"/>
</dbReference>
<feature type="transmembrane region" description="Helical" evidence="1">
    <location>
        <begin position="17"/>
        <end position="36"/>
    </location>
</feature>
<feature type="transmembrane region" description="Helical" evidence="1">
    <location>
        <begin position="155"/>
        <end position="178"/>
    </location>
</feature>
<name>A0A3D2X3G1_9FIRM</name>